<dbReference type="GO" id="GO:0009103">
    <property type="term" value="P:lipopolysaccharide biosynthetic process"/>
    <property type="evidence" value="ECO:0007669"/>
    <property type="project" value="TreeGrafter"/>
</dbReference>
<dbReference type="Proteomes" id="UP000193963">
    <property type="component" value="Unassembled WGS sequence"/>
</dbReference>
<dbReference type="Pfam" id="PF01757">
    <property type="entry name" value="Acyl_transf_3"/>
    <property type="match status" value="1"/>
</dbReference>
<feature type="transmembrane region" description="Helical" evidence="1">
    <location>
        <begin position="315"/>
        <end position="334"/>
    </location>
</feature>
<dbReference type="OrthoDB" id="9796461at2"/>
<dbReference type="Pfam" id="PF19040">
    <property type="entry name" value="SGNH"/>
    <property type="match status" value="1"/>
</dbReference>
<dbReference type="EC" id="2.3.1.-" evidence="4"/>
<dbReference type="PANTHER" id="PTHR23028">
    <property type="entry name" value="ACETYLTRANSFERASE"/>
    <property type="match status" value="1"/>
</dbReference>
<evidence type="ECO:0000259" key="2">
    <source>
        <dbReference type="Pfam" id="PF01757"/>
    </source>
</evidence>
<feature type="domain" description="Acyltransferase 3" evidence="2">
    <location>
        <begin position="7"/>
        <end position="330"/>
    </location>
</feature>
<feature type="transmembrane region" description="Helical" evidence="1">
    <location>
        <begin position="73"/>
        <end position="92"/>
    </location>
</feature>
<dbReference type="PANTHER" id="PTHR23028:SF53">
    <property type="entry name" value="ACYL_TRANSF_3 DOMAIN-CONTAINING PROTEIN"/>
    <property type="match status" value="1"/>
</dbReference>
<reference evidence="4 5" key="1">
    <citation type="submission" date="2017-03" db="EMBL/GenBank/DDBJ databases">
        <authorList>
            <person name="Afonso C.L."/>
            <person name="Miller P.J."/>
            <person name="Scott M.A."/>
            <person name="Spackman E."/>
            <person name="Goraichik I."/>
            <person name="Dimitrov K.M."/>
            <person name="Suarez D.L."/>
            <person name="Swayne D.E."/>
        </authorList>
    </citation>
    <scope>NUCLEOTIDE SEQUENCE [LARGE SCALE GENOMIC DNA]</scope>
    <source>
        <strain evidence="4 5">CECT 7751</strain>
    </source>
</reference>
<keyword evidence="4" id="KW-0012">Acyltransferase</keyword>
<proteinExistence type="predicted"/>
<feature type="transmembrane region" description="Helical" evidence="1">
    <location>
        <begin position="249"/>
        <end position="265"/>
    </location>
</feature>
<evidence type="ECO:0000256" key="1">
    <source>
        <dbReference type="SAM" id="Phobius"/>
    </source>
</evidence>
<feature type="transmembrane region" description="Helical" evidence="1">
    <location>
        <begin position="350"/>
        <end position="372"/>
    </location>
</feature>
<dbReference type="GO" id="GO:0016747">
    <property type="term" value="F:acyltransferase activity, transferring groups other than amino-acyl groups"/>
    <property type="evidence" value="ECO:0007669"/>
    <property type="project" value="InterPro"/>
</dbReference>
<accession>A0A1X7AA85</accession>
<dbReference type="InterPro" id="IPR002656">
    <property type="entry name" value="Acyl_transf_3_dom"/>
</dbReference>
<dbReference type="GO" id="GO:0016020">
    <property type="term" value="C:membrane"/>
    <property type="evidence" value="ECO:0007669"/>
    <property type="project" value="TreeGrafter"/>
</dbReference>
<keyword evidence="1" id="KW-0472">Membrane</keyword>
<dbReference type="InterPro" id="IPR050879">
    <property type="entry name" value="Acyltransferase_3"/>
</dbReference>
<evidence type="ECO:0000313" key="4">
    <source>
        <dbReference type="EMBL" id="SLN74353.1"/>
    </source>
</evidence>
<feature type="transmembrane region" description="Helical" evidence="1">
    <location>
        <begin position="188"/>
        <end position="209"/>
    </location>
</feature>
<organism evidence="4 5">
    <name type="scientific">Pseudooceanicola marinus</name>
    <dbReference type="NCBI Taxonomy" id="396013"/>
    <lineage>
        <taxon>Bacteria</taxon>
        <taxon>Pseudomonadati</taxon>
        <taxon>Pseudomonadota</taxon>
        <taxon>Alphaproteobacteria</taxon>
        <taxon>Rhodobacterales</taxon>
        <taxon>Paracoccaceae</taxon>
        <taxon>Pseudooceanicola</taxon>
    </lineage>
</organism>
<keyword evidence="4" id="KW-0808">Transferase</keyword>
<feature type="domain" description="SGNH" evidence="3">
    <location>
        <begin position="409"/>
        <end position="651"/>
    </location>
</feature>
<feature type="transmembrane region" description="Helical" evidence="1">
    <location>
        <begin position="163"/>
        <end position="182"/>
    </location>
</feature>
<dbReference type="EMBL" id="FWFN01000012">
    <property type="protein sequence ID" value="SLN74353.1"/>
    <property type="molecule type" value="Genomic_DNA"/>
</dbReference>
<feature type="transmembrane region" description="Helical" evidence="1">
    <location>
        <begin position="277"/>
        <end position="295"/>
    </location>
</feature>
<evidence type="ECO:0000259" key="3">
    <source>
        <dbReference type="Pfam" id="PF19040"/>
    </source>
</evidence>
<dbReference type="RefSeq" id="WP_085890148.1">
    <property type="nucleotide sequence ID" value="NZ_FWFN01000012.1"/>
</dbReference>
<protein>
    <submittedName>
        <fullName evidence="4">O-acetyltransferase OatA</fullName>
        <ecNumber evidence="4">2.3.1.-</ecNumber>
    </submittedName>
</protein>
<gene>
    <name evidence="4" type="primary">oatA_1</name>
    <name evidence="4" type="ORF">PSM7751_04136</name>
</gene>
<keyword evidence="1" id="KW-0812">Transmembrane</keyword>
<keyword evidence="5" id="KW-1185">Reference proteome</keyword>
<dbReference type="InterPro" id="IPR043968">
    <property type="entry name" value="SGNH"/>
</dbReference>
<evidence type="ECO:0000313" key="5">
    <source>
        <dbReference type="Proteomes" id="UP000193963"/>
    </source>
</evidence>
<feature type="transmembrane region" description="Helical" evidence="1">
    <location>
        <begin position="221"/>
        <end position="243"/>
    </location>
</feature>
<name>A0A1X7AA85_9RHOB</name>
<dbReference type="AlphaFoldDB" id="A0A1X7AA85"/>
<sequence>MKYYRQDIDGLRAIAVTSVVLFHATLTPFSGGFVGVDVFFVISGFLIGDIVNREAAEGRFSFTTFYARRARRILPALVAVTLVTLAICLVLLETGELRGYLKSGLFALLGLSNIHFFLSSDYFAAASHFDPFLMTWSLGVEEQFYVFLPPILLLVYRLAPRHVFATVAGLSALSLLGGLLLTTREPQAAFYLLPTRAWEMGAGVLLALWQARRGSPELTRSAPLGEVLALAGLALVIGPIVFYDETTPFPGSAAILPVLGTALLLSTPGSRINRSLLSLGPMRMIGMLSYSWYLTHWPLMALTRLVSFSDPSTELLSLMAVISLGLAYLSWRFVEQPFRRARSWSDGRQLAAYGGALAVLVIGIAGAAYGPLRPGVTPPMPLPQHARNAAPELASCQARYGNAPPDFSETCWPEDARAVLLGDSHAASMGLSLRRALAERGLPLALASKSSCPAFLTATRAVDSQPAHAEQCARFNRRVLDRILADPQIEQVYMTGYWKSVITPGETSRVLLNTPAPAGTPEEELFAVALTETIQGLQAAGKTVILLGDNPGLDYDPMQQARTRGSGLRQWLQRQLSGGHVPDDGWMPLSHIAEDADARAVLDEIAADLDGVIYLPLYDQFCSDTGCQVADAQGRFFHVDGHHLSVTGADFALKDLPLPAAR</sequence>
<feature type="transmembrane region" description="Helical" evidence="1">
    <location>
        <begin position="104"/>
        <end position="124"/>
    </location>
</feature>
<keyword evidence="1" id="KW-1133">Transmembrane helix</keyword>